<name>A0A2T7BM61_9BACT</name>
<sequence>MEMRMTVPVNVVICGVNVKVMAGYDELVSRIGQRLPQYGCPSGANTVIYTADVRQGTVNHQHRPRDKQDLKSGVNTGKPGYGIKLASL</sequence>
<dbReference type="Proteomes" id="UP000244450">
    <property type="component" value="Unassembled WGS sequence"/>
</dbReference>
<evidence type="ECO:0000313" key="2">
    <source>
        <dbReference type="EMBL" id="PUZ28768.1"/>
    </source>
</evidence>
<reference evidence="2 3" key="1">
    <citation type="submission" date="2018-04" db="EMBL/GenBank/DDBJ databases">
        <title>Chitinophaga fuyangensis sp. nov., isolated from soil in a chemical factory.</title>
        <authorList>
            <person name="Chen K."/>
        </authorList>
    </citation>
    <scope>NUCLEOTIDE SEQUENCE [LARGE SCALE GENOMIC DNA]</scope>
    <source>
        <strain evidence="2 3">LY-1</strain>
    </source>
</reference>
<gene>
    <name evidence="2" type="ORF">DCC81_04590</name>
</gene>
<accession>A0A2T7BM61</accession>
<dbReference type="EMBL" id="QCYK01000001">
    <property type="protein sequence ID" value="PUZ28768.1"/>
    <property type="molecule type" value="Genomic_DNA"/>
</dbReference>
<proteinExistence type="predicted"/>
<dbReference type="AlphaFoldDB" id="A0A2T7BM61"/>
<feature type="region of interest" description="Disordered" evidence="1">
    <location>
        <begin position="57"/>
        <end position="78"/>
    </location>
</feature>
<organism evidence="2 3">
    <name type="scientific">Chitinophaga parva</name>
    <dbReference type="NCBI Taxonomy" id="2169414"/>
    <lineage>
        <taxon>Bacteria</taxon>
        <taxon>Pseudomonadati</taxon>
        <taxon>Bacteroidota</taxon>
        <taxon>Chitinophagia</taxon>
        <taxon>Chitinophagales</taxon>
        <taxon>Chitinophagaceae</taxon>
        <taxon>Chitinophaga</taxon>
    </lineage>
</organism>
<protein>
    <submittedName>
        <fullName evidence="2">Uncharacterized protein</fullName>
    </submittedName>
</protein>
<comment type="caution">
    <text evidence="2">The sequence shown here is derived from an EMBL/GenBank/DDBJ whole genome shotgun (WGS) entry which is preliminary data.</text>
</comment>
<evidence type="ECO:0000256" key="1">
    <source>
        <dbReference type="SAM" id="MobiDB-lite"/>
    </source>
</evidence>
<evidence type="ECO:0000313" key="3">
    <source>
        <dbReference type="Proteomes" id="UP000244450"/>
    </source>
</evidence>
<keyword evidence="3" id="KW-1185">Reference proteome</keyword>